<dbReference type="SUPFAM" id="SSF160574">
    <property type="entry name" value="BT0923-like"/>
    <property type="match status" value="1"/>
</dbReference>
<dbReference type="EMBL" id="FOSB01000002">
    <property type="protein sequence ID" value="SFJ46821.1"/>
    <property type="molecule type" value="Genomic_DNA"/>
</dbReference>
<feature type="region of interest" description="Disordered" evidence="1">
    <location>
        <begin position="98"/>
        <end position="117"/>
    </location>
</feature>
<reference evidence="4" key="1">
    <citation type="submission" date="2016-10" db="EMBL/GenBank/DDBJ databases">
        <authorList>
            <person name="Varghese N."/>
            <person name="Submissions S."/>
        </authorList>
    </citation>
    <scope>NUCLEOTIDE SEQUENCE [LARGE SCALE GENOMIC DNA]</scope>
    <source>
        <strain evidence="4">CGMCC 1.3704</strain>
    </source>
</reference>
<dbReference type="RefSeq" id="WP_075035384.1">
    <property type="nucleotide sequence ID" value="NZ_FOSB01000002.1"/>
</dbReference>
<keyword evidence="4" id="KW-1185">Reference proteome</keyword>
<dbReference type="Proteomes" id="UP000183557">
    <property type="component" value="Unassembled WGS sequence"/>
</dbReference>
<organism evidence="3 4">
    <name type="scientific">Halobacillus dabanensis</name>
    <dbReference type="NCBI Taxonomy" id="240302"/>
    <lineage>
        <taxon>Bacteria</taxon>
        <taxon>Bacillati</taxon>
        <taxon>Bacillota</taxon>
        <taxon>Bacilli</taxon>
        <taxon>Bacillales</taxon>
        <taxon>Bacillaceae</taxon>
        <taxon>Halobacillus</taxon>
    </lineage>
</organism>
<feature type="domain" description="PepSY" evidence="2">
    <location>
        <begin position="39"/>
        <end position="98"/>
    </location>
</feature>
<dbReference type="AlphaFoldDB" id="A0A1I3RNE6"/>
<accession>A0A1I3RNE6</accession>
<evidence type="ECO:0000259" key="2">
    <source>
        <dbReference type="Pfam" id="PF03413"/>
    </source>
</evidence>
<feature type="domain" description="PepSY" evidence="2">
    <location>
        <begin position="116"/>
        <end position="169"/>
    </location>
</feature>
<dbReference type="Pfam" id="PF03413">
    <property type="entry name" value="PepSY"/>
    <property type="match status" value="2"/>
</dbReference>
<proteinExistence type="predicted"/>
<dbReference type="Gene3D" id="3.10.450.40">
    <property type="match status" value="2"/>
</dbReference>
<gene>
    <name evidence="3" type="ORF">SAMN04487936_102291</name>
</gene>
<sequence>MKKKWLIGSIVGLVVVVLGGAYGVHAVSGDDNWSKEEVKVSQEEAKSVAEQEVDGLAINHVEKEEDDGRLLYEFDGQLDNGEEVDIDIDANTGEVVKVDRESDEDVSNKEASKDLKVTEEEAEKVAKEKAPNGKVVEMEVDDGVYEFELNDGDNEYEVTVHGQSGEVIEFEKE</sequence>
<name>A0A1I3RNE6_HALDA</name>
<protein>
    <submittedName>
        <fullName evidence="3">Peptidase propeptide and YPEB domain-containing protein</fullName>
    </submittedName>
</protein>
<evidence type="ECO:0000313" key="3">
    <source>
        <dbReference type="EMBL" id="SFJ46821.1"/>
    </source>
</evidence>
<evidence type="ECO:0000313" key="4">
    <source>
        <dbReference type="Proteomes" id="UP000183557"/>
    </source>
</evidence>
<dbReference type="InterPro" id="IPR025711">
    <property type="entry name" value="PepSY"/>
</dbReference>
<evidence type="ECO:0000256" key="1">
    <source>
        <dbReference type="SAM" id="MobiDB-lite"/>
    </source>
</evidence>